<feature type="transmembrane region" description="Helical" evidence="10">
    <location>
        <begin position="105"/>
        <end position="130"/>
    </location>
</feature>
<feature type="transmembrane region" description="Helical" evidence="10">
    <location>
        <begin position="189"/>
        <end position="206"/>
    </location>
</feature>
<evidence type="ECO:0000256" key="10">
    <source>
        <dbReference type="SAM" id="Phobius"/>
    </source>
</evidence>
<evidence type="ECO:0000256" key="6">
    <source>
        <dbReference type="ARBA" id="ARBA00022989"/>
    </source>
</evidence>
<evidence type="ECO:0000256" key="3">
    <source>
        <dbReference type="ARBA" id="ARBA00022475"/>
    </source>
</evidence>
<feature type="transmembrane region" description="Helical" evidence="10">
    <location>
        <begin position="356"/>
        <end position="377"/>
    </location>
</feature>
<feature type="transmembrane region" description="Helical" evidence="10">
    <location>
        <begin position="322"/>
        <end position="344"/>
    </location>
</feature>
<reference evidence="11 12" key="1">
    <citation type="submission" date="2020-07" db="EMBL/GenBank/DDBJ databases">
        <title>Roseicoccus Jingziensis gen. nov., sp. nov., isolated from coastal seawater.</title>
        <authorList>
            <person name="Feng X."/>
        </authorList>
    </citation>
    <scope>NUCLEOTIDE SEQUENCE [LARGE SCALE GENOMIC DNA]</scope>
    <source>
        <strain evidence="11 12">N1E253</strain>
    </source>
</reference>
<dbReference type="GO" id="GO:0005886">
    <property type="term" value="C:plasma membrane"/>
    <property type="evidence" value="ECO:0007669"/>
    <property type="project" value="UniProtKB-SubCell"/>
</dbReference>
<evidence type="ECO:0000256" key="5">
    <source>
        <dbReference type="ARBA" id="ARBA00022692"/>
    </source>
</evidence>
<keyword evidence="5 10" id="KW-0812">Transmembrane</keyword>
<dbReference type="Proteomes" id="UP000557872">
    <property type="component" value="Unassembled WGS sequence"/>
</dbReference>
<evidence type="ECO:0000256" key="4">
    <source>
        <dbReference type="ARBA" id="ARBA00022679"/>
    </source>
</evidence>
<dbReference type="PANTHER" id="PTHR13285">
    <property type="entry name" value="ACYLTRANSFERASE"/>
    <property type="match status" value="1"/>
</dbReference>
<dbReference type="InterPro" id="IPR051085">
    <property type="entry name" value="MB_O-acyltransferase"/>
</dbReference>
<dbReference type="GO" id="GO:0016746">
    <property type="term" value="F:acyltransferase activity"/>
    <property type="evidence" value="ECO:0007669"/>
    <property type="project" value="UniProtKB-KW"/>
</dbReference>
<comment type="caution">
    <text evidence="11">The sequence shown here is derived from an EMBL/GenBank/DDBJ whole genome shotgun (WGS) entry which is preliminary data.</text>
</comment>
<evidence type="ECO:0000313" key="12">
    <source>
        <dbReference type="Proteomes" id="UP000557872"/>
    </source>
</evidence>
<evidence type="ECO:0000256" key="1">
    <source>
        <dbReference type="ARBA" id="ARBA00004651"/>
    </source>
</evidence>
<proteinExistence type="inferred from homology"/>
<dbReference type="InterPro" id="IPR028362">
    <property type="entry name" value="AlgI"/>
</dbReference>
<gene>
    <name evidence="11" type="ORF">HW115_04095</name>
</gene>
<dbReference type="EMBL" id="JACBAZ010000001">
    <property type="protein sequence ID" value="NWK54776.1"/>
    <property type="molecule type" value="Genomic_DNA"/>
</dbReference>
<dbReference type="GO" id="GO:0042121">
    <property type="term" value="P:alginic acid biosynthetic process"/>
    <property type="evidence" value="ECO:0007669"/>
    <property type="project" value="InterPro"/>
</dbReference>
<dbReference type="InterPro" id="IPR024194">
    <property type="entry name" value="Ac/AlaTfrase_AlgI/DltB"/>
</dbReference>
<dbReference type="PIRSF" id="PIRSF016636">
    <property type="entry name" value="AlgI_DltB"/>
    <property type="match status" value="1"/>
</dbReference>
<name>A0A851GBH8_9BACT</name>
<feature type="transmembrane region" description="Helical" evidence="10">
    <location>
        <begin position="75"/>
        <end position="93"/>
    </location>
</feature>
<keyword evidence="12" id="KW-1185">Reference proteome</keyword>
<comment type="subcellular location">
    <subcellularLocation>
        <location evidence="1">Cell membrane</location>
        <topology evidence="1">Multi-pass membrane protein</topology>
    </subcellularLocation>
</comment>
<feature type="transmembrane region" description="Helical" evidence="10">
    <location>
        <begin position="444"/>
        <end position="465"/>
    </location>
</feature>
<keyword evidence="6 10" id="KW-1133">Transmembrane helix</keyword>
<dbReference type="PANTHER" id="PTHR13285:SF23">
    <property type="entry name" value="TEICHOIC ACID D-ALANYLTRANSFERASE"/>
    <property type="match status" value="1"/>
</dbReference>
<keyword evidence="7 9" id="KW-0472">Membrane</keyword>
<dbReference type="PIRSF" id="PIRSF500217">
    <property type="entry name" value="AlgI"/>
    <property type="match status" value="1"/>
</dbReference>
<dbReference type="InterPro" id="IPR004299">
    <property type="entry name" value="MBOAT_fam"/>
</dbReference>
<evidence type="ECO:0000256" key="9">
    <source>
        <dbReference type="PIRNR" id="PIRNR016636"/>
    </source>
</evidence>
<evidence type="ECO:0000313" key="11">
    <source>
        <dbReference type="EMBL" id="NWK54776.1"/>
    </source>
</evidence>
<feature type="transmembrane region" description="Helical" evidence="10">
    <location>
        <begin position="404"/>
        <end position="423"/>
    </location>
</feature>
<evidence type="ECO:0000256" key="7">
    <source>
        <dbReference type="ARBA" id="ARBA00023136"/>
    </source>
</evidence>
<dbReference type="RefSeq" id="WP_178931282.1">
    <property type="nucleotide sequence ID" value="NZ_JACBAZ010000001.1"/>
</dbReference>
<organism evidence="11 12">
    <name type="scientific">Oceaniferula marina</name>
    <dbReference type="NCBI Taxonomy" id="2748318"/>
    <lineage>
        <taxon>Bacteria</taxon>
        <taxon>Pseudomonadati</taxon>
        <taxon>Verrucomicrobiota</taxon>
        <taxon>Verrucomicrobiia</taxon>
        <taxon>Verrucomicrobiales</taxon>
        <taxon>Verrucomicrobiaceae</taxon>
        <taxon>Oceaniferula</taxon>
    </lineage>
</organism>
<comment type="similarity">
    <text evidence="2 9">Belongs to the membrane-bound acyltransferase family.</text>
</comment>
<protein>
    <submittedName>
        <fullName evidence="11">MBOAT family protein</fullName>
    </submittedName>
</protein>
<evidence type="ECO:0000256" key="2">
    <source>
        <dbReference type="ARBA" id="ARBA00010323"/>
    </source>
</evidence>
<keyword evidence="3 9" id="KW-1003">Cell membrane</keyword>
<evidence type="ECO:0000256" key="8">
    <source>
        <dbReference type="ARBA" id="ARBA00023315"/>
    </source>
</evidence>
<keyword evidence="8 9" id="KW-0012">Acyltransferase</keyword>
<sequence length="467" mass="53619">MLFNSYAFWLFLALIWAIYRLLPHRGQNLLLLGASYFFYGCWDWRFLPLILTTTLVNYFTALGIESSDDPKRHRILMAASATVSLGLLAYFKYMGFFADSAEELLTWLGFNVHWSTLNIILPVGISFYTFQTMSYTIDVFRGQVKATRSLSDFALYVAYFPQLVAGPIERSSSLMPQITHPRRKRTGDFSEGLYLVLIGLFLKVVVGDNLGFITDGIFSVEASSLSGTEALVGIYCFAFQIYGDFAGYSSIARGVSKWFGIDLMTNFRMPYLARNPSDFWQRWHISLSSWLRDYLYIPLGGNRGSSFKIYRNLMLTMLLGGLWHGAGWTFIAWGAIHGSILCIYRACGDRFTLPGLWGRVLATVGFFHLVCLGWLFFRADSFPQAWEMLIQIFSHQEMTSLARYGFGMLTFFCLPLMAYEIWLDRSGSLRRLETVAWGWRAATYCYIMFMIIVFPPPVFGQFIYFQF</sequence>
<feature type="transmembrane region" description="Helical" evidence="10">
    <location>
        <begin position="6"/>
        <end position="22"/>
    </location>
</feature>
<accession>A0A851GBH8</accession>
<dbReference type="AlphaFoldDB" id="A0A851GBH8"/>
<keyword evidence="4 9" id="KW-0808">Transferase</keyword>
<dbReference type="Pfam" id="PF03062">
    <property type="entry name" value="MBOAT"/>
    <property type="match status" value="1"/>
</dbReference>